<keyword evidence="7" id="KW-0961">Cell wall biogenesis/degradation</keyword>
<keyword evidence="6 8" id="KW-0326">Glycosidase</keyword>
<gene>
    <name evidence="10" type="ORF">RND81_09G153900</name>
</gene>
<comment type="similarity">
    <text evidence="2 8">Belongs to the glycosyl hydrolase 28 family.</text>
</comment>
<evidence type="ECO:0000256" key="8">
    <source>
        <dbReference type="RuleBase" id="RU361169"/>
    </source>
</evidence>
<evidence type="ECO:0000256" key="4">
    <source>
        <dbReference type="ARBA" id="ARBA00022525"/>
    </source>
</evidence>
<dbReference type="GO" id="GO:0071555">
    <property type="term" value="P:cell wall organization"/>
    <property type="evidence" value="ECO:0007669"/>
    <property type="project" value="UniProtKB-KW"/>
</dbReference>
<dbReference type="Gene3D" id="2.160.20.10">
    <property type="entry name" value="Single-stranded right-handed beta-helix, Pectin lyase-like"/>
    <property type="match status" value="1"/>
</dbReference>
<dbReference type="AlphaFoldDB" id="A0AAW1IM84"/>
<protein>
    <submittedName>
        <fullName evidence="10">Uncharacterized protein</fullName>
    </submittedName>
</protein>
<keyword evidence="9" id="KW-0732">Signal</keyword>
<keyword evidence="5 8" id="KW-0378">Hydrolase</keyword>
<proteinExistence type="inferred from homology"/>
<dbReference type="Pfam" id="PF00295">
    <property type="entry name" value="Glyco_hydro_28"/>
    <property type="match status" value="1"/>
</dbReference>
<reference evidence="10 11" key="1">
    <citation type="submission" date="2024-03" db="EMBL/GenBank/DDBJ databases">
        <title>WGS assembly of Saponaria officinalis var. Norfolk2.</title>
        <authorList>
            <person name="Jenkins J."/>
            <person name="Shu S."/>
            <person name="Grimwood J."/>
            <person name="Barry K."/>
            <person name="Goodstein D."/>
            <person name="Schmutz J."/>
            <person name="Leebens-Mack J."/>
            <person name="Osbourn A."/>
        </authorList>
    </citation>
    <scope>NUCLEOTIDE SEQUENCE [LARGE SCALE GENOMIC DNA]</scope>
    <source>
        <strain evidence="11">cv. Norfolk2</strain>
        <strain evidence="10">JIC</strain>
        <tissue evidence="10">Leaf</tissue>
    </source>
</reference>
<evidence type="ECO:0000256" key="2">
    <source>
        <dbReference type="ARBA" id="ARBA00008834"/>
    </source>
</evidence>
<dbReference type="InterPro" id="IPR006626">
    <property type="entry name" value="PbH1"/>
</dbReference>
<dbReference type="EMBL" id="JBDFQZ010000009">
    <property type="protein sequence ID" value="KAK9690787.1"/>
    <property type="molecule type" value="Genomic_DNA"/>
</dbReference>
<evidence type="ECO:0000256" key="6">
    <source>
        <dbReference type="ARBA" id="ARBA00023295"/>
    </source>
</evidence>
<evidence type="ECO:0000256" key="5">
    <source>
        <dbReference type="ARBA" id="ARBA00022801"/>
    </source>
</evidence>
<evidence type="ECO:0000256" key="9">
    <source>
        <dbReference type="SAM" id="SignalP"/>
    </source>
</evidence>
<keyword evidence="11" id="KW-1185">Reference proteome</keyword>
<evidence type="ECO:0000256" key="1">
    <source>
        <dbReference type="ARBA" id="ARBA00004191"/>
    </source>
</evidence>
<dbReference type="SUPFAM" id="SSF51126">
    <property type="entry name" value="Pectin lyase-like"/>
    <property type="match status" value="1"/>
</dbReference>
<evidence type="ECO:0000313" key="10">
    <source>
        <dbReference type="EMBL" id="KAK9690788.1"/>
    </source>
</evidence>
<keyword evidence="4" id="KW-0964">Secreted</keyword>
<keyword evidence="3" id="KW-0134">Cell wall</keyword>
<feature type="signal peptide" evidence="9">
    <location>
        <begin position="1"/>
        <end position="30"/>
    </location>
</feature>
<name>A0AAW1IM84_SAPOF</name>
<dbReference type="InterPro" id="IPR000743">
    <property type="entry name" value="Glyco_hydro_28"/>
</dbReference>
<accession>A0AAW1IM84</accession>
<dbReference type="InterPro" id="IPR011050">
    <property type="entry name" value="Pectin_lyase_fold/virulence"/>
</dbReference>
<comment type="subcellular location">
    <subcellularLocation>
        <location evidence="1">Secreted</location>
        <location evidence="1">Cell wall</location>
    </subcellularLocation>
</comment>
<dbReference type="InterPro" id="IPR012334">
    <property type="entry name" value="Pectin_lyas_fold"/>
</dbReference>
<sequence length="408" mass="44194">MCGISTRSGKLTVVFGVVLLALAFSHRATAARASPGRATAAESVRVFDVTKYGAKGDGKPHYDENDESINGLNVMGAWIDACKYEKGPSKVLIPNGTFVVAQVYFSGPCKSHVTVELHGSIVPDPDISQFPNAMLLNFQDVDGVTLTGPGFIDAIVRGPPKSEDSNREIDFFNLMPLIRFYNTTNAVVDGIHGKNPAAFHTLVVLSRNITIKNVRFDADFLAPQSDTSGVYISASTQVTVSDSFIRTGDNCIIIAPGSSHVHVNNVTCSAGQGISIGADPFDDNTLDVKNVTVKNCTFKETTFGVSLFPRREAKQSTVSDIVFEDLVMEKVNHSVVIHQQMPPRGDKAPTEKRLIQAKVKKVHIKNINGTTTSRHGVTISCNPKLPCEGIQVTNVHLKYLSKSHLTEK</sequence>
<dbReference type="PANTHER" id="PTHR31375">
    <property type="match status" value="1"/>
</dbReference>
<dbReference type="GO" id="GO:0005975">
    <property type="term" value="P:carbohydrate metabolic process"/>
    <property type="evidence" value="ECO:0007669"/>
    <property type="project" value="InterPro"/>
</dbReference>
<feature type="chain" id="PRO_5044717825" evidence="9">
    <location>
        <begin position="31"/>
        <end position="408"/>
    </location>
</feature>
<evidence type="ECO:0000313" key="11">
    <source>
        <dbReference type="Proteomes" id="UP001443914"/>
    </source>
</evidence>
<comment type="caution">
    <text evidence="10">The sequence shown here is derived from an EMBL/GenBank/DDBJ whole genome shotgun (WGS) entry which is preliminary data.</text>
</comment>
<dbReference type="GO" id="GO:0004650">
    <property type="term" value="F:polygalacturonase activity"/>
    <property type="evidence" value="ECO:0007669"/>
    <property type="project" value="InterPro"/>
</dbReference>
<dbReference type="EMBL" id="JBDFQZ010000009">
    <property type="protein sequence ID" value="KAK9690788.1"/>
    <property type="molecule type" value="Genomic_DNA"/>
</dbReference>
<evidence type="ECO:0000256" key="3">
    <source>
        <dbReference type="ARBA" id="ARBA00022512"/>
    </source>
</evidence>
<organism evidence="10 11">
    <name type="scientific">Saponaria officinalis</name>
    <name type="common">Common soapwort</name>
    <name type="synonym">Lychnis saponaria</name>
    <dbReference type="NCBI Taxonomy" id="3572"/>
    <lineage>
        <taxon>Eukaryota</taxon>
        <taxon>Viridiplantae</taxon>
        <taxon>Streptophyta</taxon>
        <taxon>Embryophyta</taxon>
        <taxon>Tracheophyta</taxon>
        <taxon>Spermatophyta</taxon>
        <taxon>Magnoliopsida</taxon>
        <taxon>eudicotyledons</taxon>
        <taxon>Gunneridae</taxon>
        <taxon>Pentapetalae</taxon>
        <taxon>Caryophyllales</taxon>
        <taxon>Caryophyllaceae</taxon>
        <taxon>Caryophylleae</taxon>
        <taxon>Saponaria</taxon>
    </lineage>
</organism>
<dbReference type="SMART" id="SM00710">
    <property type="entry name" value="PbH1"/>
    <property type="match status" value="6"/>
</dbReference>
<evidence type="ECO:0000256" key="7">
    <source>
        <dbReference type="ARBA" id="ARBA00023316"/>
    </source>
</evidence>
<dbReference type="Proteomes" id="UP001443914">
    <property type="component" value="Unassembled WGS sequence"/>
</dbReference>